<feature type="compositionally biased region" description="Basic and acidic residues" evidence="1">
    <location>
        <begin position="19"/>
        <end position="36"/>
    </location>
</feature>
<gene>
    <name evidence="2" type="ordered locus">MSMEG_3732</name>
</gene>
<evidence type="ECO:0000313" key="3">
    <source>
        <dbReference type="Proteomes" id="UP000000757"/>
    </source>
</evidence>
<proteinExistence type="predicted"/>
<reference evidence="2 3" key="1">
    <citation type="submission" date="2006-10" db="EMBL/GenBank/DDBJ databases">
        <authorList>
            <person name="Fleischmann R.D."/>
            <person name="Dodson R.J."/>
            <person name="Haft D.H."/>
            <person name="Merkel J.S."/>
            <person name="Nelson W.C."/>
            <person name="Fraser C.M."/>
        </authorList>
    </citation>
    <scope>NUCLEOTIDE SEQUENCE [LARGE SCALE GENOMIC DNA]</scope>
    <source>
        <strain evidence="3">ATCC 700084 / mc(2)155</strain>
    </source>
</reference>
<dbReference type="PaxDb" id="246196-MSMEI_3643"/>
<evidence type="ECO:0000256" key="1">
    <source>
        <dbReference type="SAM" id="MobiDB-lite"/>
    </source>
</evidence>
<dbReference type="AlphaFoldDB" id="A0QYP4"/>
<organism evidence="2 3">
    <name type="scientific">Mycolicibacterium smegmatis (strain ATCC 700084 / mc(2)155)</name>
    <name type="common">Mycobacterium smegmatis</name>
    <dbReference type="NCBI Taxonomy" id="246196"/>
    <lineage>
        <taxon>Bacteria</taxon>
        <taxon>Bacillati</taxon>
        <taxon>Actinomycetota</taxon>
        <taxon>Actinomycetes</taxon>
        <taxon>Mycobacteriales</taxon>
        <taxon>Mycobacteriaceae</taxon>
        <taxon>Mycolicibacterium</taxon>
    </lineage>
</organism>
<accession>A0QYP4</accession>
<dbReference type="EMBL" id="CP000480">
    <property type="protein sequence ID" value="ABK73515.1"/>
    <property type="molecule type" value="Genomic_DNA"/>
</dbReference>
<feature type="region of interest" description="Disordered" evidence="1">
    <location>
        <begin position="1"/>
        <end position="36"/>
    </location>
</feature>
<keyword evidence="3" id="KW-1185">Reference proteome</keyword>
<dbReference type="KEGG" id="msm:MSMEG_3732"/>
<dbReference type="KEGG" id="msb:LJ00_18540"/>
<sequence>MTVDQHRRRGFTSDSGVRSMRDIPIERDRGHSTFWL</sequence>
<protein>
    <submittedName>
        <fullName evidence="2">Uncharacterized protein</fullName>
    </submittedName>
</protein>
<name>A0QYP4_MYCS2</name>
<dbReference type="Proteomes" id="UP000000757">
    <property type="component" value="Chromosome"/>
</dbReference>
<evidence type="ECO:0000313" key="2">
    <source>
        <dbReference type="EMBL" id="ABK73515.1"/>
    </source>
</evidence>
<feature type="compositionally biased region" description="Basic residues" evidence="1">
    <location>
        <begin position="1"/>
        <end position="10"/>
    </location>
</feature>